<name>A0A1I7U4M7_9PELO</name>
<dbReference type="GO" id="GO:0004674">
    <property type="term" value="F:protein serine/threonine kinase activity"/>
    <property type="evidence" value="ECO:0007669"/>
    <property type="project" value="UniProtKB-EC"/>
</dbReference>
<dbReference type="Proteomes" id="UP000095282">
    <property type="component" value="Unplaced"/>
</dbReference>
<dbReference type="PANTHER" id="PTHR11909">
    <property type="entry name" value="CASEIN KINASE-RELATED"/>
    <property type="match status" value="1"/>
</dbReference>
<accession>A0A1I7U4M7</accession>
<feature type="coiled-coil region" evidence="2">
    <location>
        <begin position="602"/>
        <end position="629"/>
    </location>
</feature>
<dbReference type="PROSITE" id="PS00108">
    <property type="entry name" value="PROTEIN_KINASE_ST"/>
    <property type="match status" value="1"/>
</dbReference>
<dbReference type="AlphaFoldDB" id="A0A1I7U4M7"/>
<evidence type="ECO:0000256" key="3">
    <source>
        <dbReference type="SAM" id="MobiDB-lite"/>
    </source>
</evidence>
<evidence type="ECO:0000313" key="5">
    <source>
        <dbReference type="Proteomes" id="UP000095282"/>
    </source>
</evidence>
<feature type="compositionally biased region" description="Polar residues" evidence="3">
    <location>
        <begin position="1"/>
        <end position="29"/>
    </location>
</feature>
<dbReference type="InterPro" id="IPR000719">
    <property type="entry name" value="Prot_kinase_dom"/>
</dbReference>
<feature type="domain" description="Protein kinase" evidence="4">
    <location>
        <begin position="671"/>
        <end position="948"/>
    </location>
</feature>
<keyword evidence="5" id="KW-1185">Reference proteome</keyword>
<dbReference type="SUPFAM" id="SSF56112">
    <property type="entry name" value="Protein kinase-like (PK-like)"/>
    <property type="match status" value="1"/>
</dbReference>
<feature type="coiled-coil region" evidence="2">
    <location>
        <begin position="439"/>
        <end position="494"/>
    </location>
</feature>
<dbReference type="EC" id="2.7.11.1" evidence="1"/>
<dbReference type="WBParaSite" id="Csp11.Scaffold629.g14801.t2">
    <property type="protein sequence ID" value="Csp11.Scaffold629.g14801.t2"/>
    <property type="gene ID" value="Csp11.Scaffold629.g14801"/>
</dbReference>
<keyword evidence="2" id="KW-0175">Coiled coil</keyword>
<dbReference type="InterPro" id="IPR008271">
    <property type="entry name" value="Ser/Thr_kinase_AS"/>
</dbReference>
<dbReference type="STRING" id="1561998.A0A1I7U4M7"/>
<proteinExistence type="predicted"/>
<dbReference type="PROSITE" id="PS50011">
    <property type="entry name" value="PROTEIN_KINASE_DOM"/>
    <property type="match status" value="1"/>
</dbReference>
<feature type="region of interest" description="Disordered" evidence="3">
    <location>
        <begin position="1"/>
        <end position="94"/>
    </location>
</feature>
<dbReference type="Pfam" id="PF00069">
    <property type="entry name" value="Pkinase"/>
    <property type="match status" value="1"/>
</dbReference>
<dbReference type="Gene3D" id="1.10.510.10">
    <property type="entry name" value="Transferase(Phosphotransferase) domain 1"/>
    <property type="match status" value="1"/>
</dbReference>
<dbReference type="GO" id="GO:0005524">
    <property type="term" value="F:ATP binding"/>
    <property type="evidence" value="ECO:0007669"/>
    <property type="project" value="InterPro"/>
</dbReference>
<evidence type="ECO:0000313" key="6">
    <source>
        <dbReference type="WBParaSite" id="Csp11.Scaffold629.g14801.t2"/>
    </source>
</evidence>
<feature type="coiled-coil region" evidence="2">
    <location>
        <begin position="977"/>
        <end position="1061"/>
    </location>
</feature>
<evidence type="ECO:0000256" key="2">
    <source>
        <dbReference type="SAM" id="Coils"/>
    </source>
</evidence>
<reference evidence="6" key="1">
    <citation type="submission" date="2016-11" db="UniProtKB">
        <authorList>
            <consortium name="WormBaseParasite"/>
        </authorList>
    </citation>
    <scope>IDENTIFICATION</scope>
</reference>
<feature type="compositionally biased region" description="Basic and acidic residues" evidence="3">
    <location>
        <begin position="80"/>
        <end position="94"/>
    </location>
</feature>
<sequence length="1091" mass="125585">MSVEANNDRQSTSQTPPAESMDQVPSSSYKADPVAQEEPAILEDRPITPEASASPEVPASPEFRAAQKRGSPGSPVSEPPAKRAHIEPEEKGCQTEEEFLNVDHLYKPEEKLNTKNKKLSGVDLEELVRKRVELHSENFRHVCLPFNHSLDFKSWTQEEVLEMTSQFMGAVEVEGFKLAECDGKMIWNLTKEDLFLEQLNKNVGIAMNTISSTERLLIENGVQVERHSTGIRLKKRPWLSALLNRNPLASRSSAKVYEDNVLEETATWYLVEDLEAEYYQNSDSRTEYYNIVAMKILEALSNSTGKQREVMLEQIEEASVQQKEKEPHSTTFHIDPDSSENNHTQVNMMENQNLILFDQEYFGPPQDGETEFYQTSEISEYHPQQPIPEPLAYHKSSIMSNQIVENLMMEIEIYKNYIAIQNSKLKNNQDEFRNLHAIIEEQNYQIEAQQIEIRTAKLEIESLKNEQEYNKKTISEQRNQEDILKIRLKSLETDINLKLEENTRKIIREQDTALKEQLKTAKIESDNKLRESKQTLRSKIYEVYVDCYKIIEIIESKNLEIPNTITDKYQMERMSNNYKEWLTEFVGYIDKIMEQMHGDPNFMNFEEMQKNLEAKITSLEAENRNLKFKLQIKFEGFKKVVRGGNVGMLVMPASRSLRLRSQIGRKVFDSYELLELVSFGSYGAVYRGFAATCEVAVKLSDDKEASKNESEILLQLQGLPNVPQWLCYGEENNQCIIVMTLAFRDIDFMRHLNDSSSPRFSNETVQKILYQTVTVLESIHNRNIVHRDVKENNLMISHPIGRSNTVRVLVVDFGLATEFKDEDGKLIDEEDNSKFRRLVHSTPNVLLGLDHSRYDDLIQLSYAAISMSNDPMRQFYLPDKKSLDYKQALLRDPASVLPPILQWLVPFFVALREQDELALSYDEIRKGIQDSLPGSDPNGELQLPKQWFSRSLERHAYGNSKTAEGWRPRTLDLAEKFQGAEAQVSRLQKAMDSQKTEMIQKISDAEAQNHQLKADIEALKLTMSHEASGLKKKLQNSEEAAKDLQKEVDSQKEEVLELKRVQSQLSDGKSELEAKITELLTDSLKKEKSQI</sequence>
<evidence type="ECO:0000256" key="1">
    <source>
        <dbReference type="ARBA" id="ARBA00012513"/>
    </source>
</evidence>
<organism evidence="5 6">
    <name type="scientific">Caenorhabditis tropicalis</name>
    <dbReference type="NCBI Taxonomy" id="1561998"/>
    <lineage>
        <taxon>Eukaryota</taxon>
        <taxon>Metazoa</taxon>
        <taxon>Ecdysozoa</taxon>
        <taxon>Nematoda</taxon>
        <taxon>Chromadorea</taxon>
        <taxon>Rhabditida</taxon>
        <taxon>Rhabditina</taxon>
        <taxon>Rhabditomorpha</taxon>
        <taxon>Rhabditoidea</taxon>
        <taxon>Rhabditidae</taxon>
        <taxon>Peloderinae</taxon>
        <taxon>Caenorhabditis</taxon>
    </lineage>
</organism>
<dbReference type="SMART" id="SM00220">
    <property type="entry name" value="S_TKc"/>
    <property type="match status" value="1"/>
</dbReference>
<protein>
    <recommendedName>
        <fullName evidence="1">non-specific serine/threonine protein kinase</fullName>
        <ecNumber evidence="1">2.7.11.1</ecNumber>
    </recommendedName>
</protein>
<dbReference type="InterPro" id="IPR050235">
    <property type="entry name" value="CK1_Ser-Thr_kinase"/>
</dbReference>
<dbReference type="InterPro" id="IPR011009">
    <property type="entry name" value="Kinase-like_dom_sf"/>
</dbReference>
<evidence type="ECO:0000259" key="4">
    <source>
        <dbReference type="PROSITE" id="PS50011"/>
    </source>
</evidence>